<dbReference type="GeneID" id="78274590"/>
<evidence type="ECO:0000313" key="2">
    <source>
        <dbReference type="Proteomes" id="UP000186705"/>
    </source>
</evidence>
<evidence type="ECO:0000313" key="1">
    <source>
        <dbReference type="EMBL" id="OLU47794.1"/>
    </source>
</evidence>
<dbReference type="AlphaFoldDB" id="A0A1U7NQ84"/>
<keyword evidence="2" id="KW-1185">Reference proteome</keyword>
<dbReference type="EMBL" id="MPKA01000041">
    <property type="protein sequence ID" value="OLU47794.1"/>
    <property type="molecule type" value="Genomic_DNA"/>
</dbReference>
<dbReference type="STRING" id="1862672.BO225_01330"/>
<sequence length="220" mass="26691">MSGVTKKIFQSDIRQIKSMWSKQLESIQNILPKDYSESDIVMLLKEYYPHEWNSVEFSYQYYRDKDEHLKKWQKKPRYNMKKPEKLLRSLSTYQNIISNKTDYSKNYSEETANEFREELSKKRIPKIARVNRKIELAKSKTQKVEPEFLDKMMGMYDKKSTSLKDKVYILNELMKYYNPKIIKFFLKKNDTELNKQLRMMVFQHLQSFNLNYTHKSGHGF</sequence>
<comment type="caution">
    <text evidence="1">The sequence shown here is derived from an EMBL/GenBank/DDBJ whole genome shotgun (WGS) entry which is preliminary data.</text>
</comment>
<proteinExistence type="predicted"/>
<name>A0A1U7NQ84_9FIRM</name>
<organism evidence="1 2">
    <name type="scientific">Dubosiella newyorkensis</name>
    <dbReference type="NCBI Taxonomy" id="1862672"/>
    <lineage>
        <taxon>Bacteria</taxon>
        <taxon>Bacillati</taxon>
        <taxon>Bacillota</taxon>
        <taxon>Erysipelotrichia</taxon>
        <taxon>Erysipelotrichales</taxon>
        <taxon>Erysipelotrichaceae</taxon>
        <taxon>Dubosiella</taxon>
    </lineage>
</organism>
<gene>
    <name evidence="1" type="ORF">BO225_01330</name>
</gene>
<dbReference type="Proteomes" id="UP000186705">
    <property type="component" value="Unassembled WGS sequence"/>
</dbReference>
<reference evidence="1 2" key="1">
    <citation type="submission" date="2016-11" db="EMBL/GenBank/DDBJ databases">
        <title>Description of two novel members of the family Erysipelotrichaceae: Ileibacterium lipovorans gen. nov., sp. nov. and Dubosiella newyorkensis, gen. nov., sp. nov.</title>
        <authorList>
            <person name="Cox L.M."/>
            <person name="Sohn J."/>
            <person name="Tyrrell K.L."/>
            <person name="Citron D.M."/>
            <person name="Lawson P.A."/>
            <person name="Patel N.B."/>
            <person name="Iizumi T."/>
            <person name="Perez-Perez G.I."/>
            <person name="Goldstein E.J."/>
            <person name="Blaser M.J."/>
        </authorList>
    </citation>
    <scope>NUCLEOTIDE SEQUENCE [LARGE SCALE GENOMIC DNA]</scope>
    <source>
        <strain evidence="1 2">NYU-BL-A4</strain>
    </source>
</reference>
<dbReference type="RefSeq" id="WP_076340490.1">
    <property type="nucleotide sequence ID" value="NZ_JBGNFS010000021.1"/>
</dbReference>
<dbReference type="OrthoDB" id="9810385at2"/>
<protein>
    <submittedName>
        <fullName evidence="1">Uncharacterized protein</fullName>
    </submittedName>
</protein>
<accession>A0A1U7NQ84</accession>